<dbReference type="InterPro" id="IPR019819">
    <property type="entry name" value="Carboxylesterase_B_CS"/>
</dbReference>
<dbReference type="Gene3D" id="3.40.50.1820">
    <property type="entry name" value="alpha/beta hydrolase"/>
    <property type="match status" value="1"/>
</dbReference>
<evidence type="ECO:0000259" key="5">
    <source>
        <dbReference type="Pfam" id="PF00135"/>
    </source>
</evidence>
<keyword evidence="2" id="KW-0719">Serine esterase</keyword>
<dbReference type="InterPro" id="IPR029058">
    <property type="entry name" value="AB_hydrolase_fold"/>
</dbReference>
<feature type="domain" description="Carboxylesterase type B" evidence="5">
    <location>
        <begin position="37"/>
        <end position="413"/>
    </location>
</feature>
<comment type="similarity">
    <text evidence="1 4">Belongs to the type-B carboxylesterase/lipase family.</text>
</comment>
<organism evidence="6 7">
    <name type="scientific">Panagrolaimus superbus</name>
    <dbReference type="NCBI Taxonomy" id="310955"/>
    <lineage>
        <taxon>Eukaryota</taxon>
        <taxon>Metazoa</taxon>
        <taxon>Ecdysozoa</taxon>
        <taxon>Nematoda</taxon>
        <taxon>Chromadorea</taxon>
        <taxon>Rhabditida</taxon>
        <taxon>Tylenchina</taxon>
        <taxon>Panagrolaimomorpha</taxon>
        <taxon>Panagrolaimoidea</taxon>
        <taxon>Panagrolaimidae</taxon>
        <taxon>Panagrolaimus</taxon>
    </lineage>
</organism>
<dbReference type="PROSITE" id="PS00941">
    <property type="entry name" value="CARBOXYLESTERASE_B_2"/>
    <property type="match status" value="1"/>
</dbReference>
<keyword evidence="4" id="KW-0732">Signal</keyword>
<feature type="chain" id="PRO_5038162464" description="Carboxylic ester hydrolase" evidence="4">
    <location>
        <begin position="20"/>
        <end position="433"/>
    </location>
</feature>
<sequence>MKWILQCLVLLCFGDVALSHFQVPGLPIVVLPEYTAHGIKNVTRKGTEAFLYLGLPYVKPPVRFEKPEPLTITPLSFLKLKEAKQWKPACHQVVDVYPSTNTSEDCLYLNIFTPTKVGLKDLPVFVFIHGGGYSYGYTQAYGYEYFVDNFISQNIIMVTLQYRLAHFGFFATRDHVINGNFAHFDQLEALKYIKRNIKAFGGDPNKITLSGHSAGSTSTHALSLSPKTKDLYNQEIHIAGSNYALWGIASEMVFNHSELIGTQVGCAQANTLERKKCLQKVDYKKFWEARVQLGLPDFVPDKIDIIYWSANFDNDFFGGKTLDELQAAAPKRRAMYGVDFGEGLLETIITDNPITNVFSKSRGAYVYENRTLANAEKIREVLLQMLTDPKFNSTTQNVIVDRIFAYYNIGIGANATDPLHYWYKLTEVRNIHT</sequence>
<dbReference type="Proteomes" id="UP000887577">
    <property type="component" value="Unplaced"/>
</dbReference>
<evidence type="ECO:0000256" key="4">
    <source>
        <dbReference type="RuleBase" id="RU361235"/>
    </source>
</evidence>
<protein>
    <recommendedName>
        <fullName evidence="4">Carboxylic ester hydrolase</fullName>
        <ecNumber evidence="4">3.1.1.-</ecNumber>
    </recommendedName>
</protein>
<accession>A0A914ZDF7</accession>
<keyword evidence="3 4" id="KW-0378">Hydrolase</keyword>
<dbReference type="EC" id="3.1.1.-" evidence="4"/>
<dbReference type="InterPro" id="IPR050309">
    <property type="entry name" value="Type-B_Carboxylest/Lipase"/>
</dbReference>
<proteinExistence type="inferred from homology"/>
<dbReference type="WBParaSite" id="PSU_v2.g8298.t1">
    <property type="protein sequence ID" value="PSU_v2.g8298.t1"/>
    <property type="gene ID" value="PSU_v2.g8298"/>
</dbReference>
<name>A0A914ZDF7_9BILA</name>
<dbReference type="Pfam" id="PF00135">
    <property type="entry name" value="COesterase"/>
    <property type="match status" value="1"/>
</dbReference>
<dbReference type="AlphaFoldDB" id="A0A914ZDF7"/>
<dbReference type="PROSITE" id="PS00122">
    <property type="entry name" value="CARBOXYLESTERASE_B_1"/>
    <property type="match status" value="1"/>
</dbReference>
<dbReference type="InterPro" id="IPR002018">
    <property type="entry name" value="CarbesteraseB"/>
</dbReference>
<dbReference type="InterPro" id="IPR019826">
    <property type="entry name" value="Carboxylesterase_B_AS"/>
</dbReference>
<feature type="signal peptide" evidence="4">
    <location>
        <begin position="1"/>
        <end position="19"/>
    </location>
</feature>
<evidence type="ECO:0000256" key="3">
    <source>
        <dbReference type="ARBA" id="ARBA00022801"/>
    </source>
</evidence>
<reference evidence="7" key="1">
    <citation type="submission" date="2022-11" db="UniProtKB">
        <authorList>
            <consortium name="WormBaseParasite"/>
        </authorList>
    </citation>
    <scope>IDENTIFICATION</scope>
</reference>
<dbReference type="PANTHER" id="PTHR11559">
    <property type="entry name" value="CARBOXYLESTERASE"/>
    <property type="match status" value="1"/>
</dbReference>
<dbReference type="GO" id="GO:0052689">
    <property type="term" value="F:carboxylic ester hydrolase activity"/>
    <property type="evidence" value="ECO:0007669"/>
    <property type="project" value="UniProtKB-KW"/>
</dbReference>
<evidence type="ECO:0000256" key="1">
    <source>
        <dbReference type="ARBA" id="ARBA00005964"/>
    </source>
</evidence>
<dbReference type="SUPFAM" id="SSF53474">
    <property type="entry name" value="alpha/beta-Hydrolases"/>
    <property type="match status" value="1"/>
</dbReference>
<evidence type="ECO:0000313" key="6">
    <source>
        <dbReference type="Proteomes" id="UP000887577"/>
    </source>
</evidence>
<keyword evidence="6" id="KW-1185">Reference proteome</keyword>
<evidence type="ECO:0000256" key="2">
    <source>
        <dbReference type="ARBA" id="ARBA00022487"/>
    </source>
</evidence>
<evidence type="ECO:0000313" key="7">
    <source>
        <dbReference type="WBParaSite" id="PSU_v2.g8298.t1"/>
    </source>
</evidence>